<dbReference type="SUPFAM" id="SSF51621">
    <property type="entry name" value="Phosphoenolpyruvate/pyruvate domain"/>
    <property type="match status" value="1"/>
</dbReference>
<dbReference type="Pfam" id="PF13714">
    <property type="entry name" value="PEP_mutase"/>
    <property type="match status" value="1"/>
</dbReference>
<dbReference type="EMBL" id="CP039865">
    <property type="protein sequence ID" value="QCK84689.1"/>
    <property type="molecule type" value="Genomic_DNA"/>
</dbReference>
<protein>
    <submittedName>
        <fullName evidence="1">Isocitrate lyase/phosphoenolpyruvate mutase family protein</fullName>
    </submittedName>
</protein>
<dbReference type="KEGG" id="paqt:E8L99_02270"/>
<organism evidence="1 2">
    <name type="scientific">Phreatobacter aquaticus</name>
    <dbReference type="NCBI Taxonomy" id="2570229"/>
    <lineage>
        <taxon>Bacteria</taxon>
        <taxon>Pseudomonadati</taxon>
        <taxon>Pseudomonadota</taxon>
        <taxon>Alphaproteobacteria</taxon>
        <taxon>Hyphomicrobiales</taxon>
        <taxon>Phreatobacteraceae</taxon>
        <taxon>Phreatobacter</taxon>
    </lineage>
</organism>
<keyword evidence="2" id="KW-1185">Reference proteome</keyword>
<name>A0A4D7QFT8_9HYPH</name>
<accession>A0A4D7QFT8</accession>
<keyword evidence="1" id="KW-0456">Lyase</keyword>
<sequence>MTDLDPAKVQATRATFRALHERGCFVIPNPWDIGTALMLKHLGFKALATTSSGLSFSRGLPDAEWAVPRDMALAHIAEIVRATDLPVNADFESGYAHDPETVAKNAHLCAETGVAGLSIEDNAGDPAKPLYDFDLAVERVKATVAALKGSGVMVTARCEAHLLGVPDARAIALKRLVAFAEAGADVLYAPGLKTKEQIAEVVQAVAPKPVNLIIAGPIGLSVADAAELGVRRISVGSAFARAAWGGFLKAAREVAGPGTFHSLGEAEPFAALNTFFRDHGAAS</sequence>
<dbReference type="InterPro" id="IPR039556">
    <property type="entry name" value="ICL/PEPM"/>
</dbReference>
<reference evidence="1 2" key="1">
    <citation type="submission" date="2019-04" db="EMBL/GenBank/DDBJ databases">
        <title>Phreatobacter aquaticus sp. nov.</title>
        <authorList>
            <person name="Choi A."/>
            <person name="Baek K."/>
        </authorList>
    </citation>
    <scope>NUCLEOTIDE SEQUENCE [LARGE SCALE GENOMIC DNA]</scope>
    <source>
        <strain evidence="1 2">NMCR1094</strain>
    </source>
</reference>
<evidence type="ECO:0000313" key="1">
    <source>
        <dbReference type="EMBL" id="QCK84689.1"/>
    </source>
</evidence>
<dbReference type="AlphaFoldDB" id="A0A4D7QFT8"/>
<dbReference type="CDD" id="cd00377">
    <property type="entry name" value="ICL_PEPM"/>
    <property type="match status" value="1"/>
</dbReference>
<keyword evidence="1" id="KW-0670">Pyruvate</keyword>
<dbReference type="Proteomes" id="UP000298588">
    <property type="component" value="Chromosome"/>
</dbReference>
<dbReference type="OrthoDB" id="9785398at2"/>
<evidence type="ECO:0000313" key="2">
    <source>
        <dbReference type="Proteomes" id="UP000298588"/>
    </source>
</evidence>
<gene>
    <name evidence="1" type="ORF">E8L99_02270</name>
</gene>
<dbReference type="PANTHER" id="PTHR42905:SF16">
    <property type="entry name" value="CARBOXYPHOSPHONOENOLPYRUVATE PHOSPHONOMUTASE-LIKE PROTEIN (AFU_ORTHOLOGUE AFUA_5G07230)"/>
    <property type="match status" value="1"/>
</dbReference>
<dbReference type="Gene3D" id="6.10.250.2750">
    <property type="match status" value="1"/>
</dbReference>
<dbReference type="InterPro" id="IPR015813">
    <property type="entry name" value="Pyrv/PenolPyrv_kinase-like_dom"/>
</dbReference>
<dbReference type="Gene3D" id="3.20.20.60">
    <property type="entry name" value="Phosphoenolpyruvate-binding domains"/>
    <property type="match status" value="1"/>
</dbReference>
<proteinExistence type="predicted"/>
<dbReference type="GO" id="GO:0016829">
    <property type="term" value="F:lyase activity"/>
    <property type="evidence" value="ECO:0007669"/>
    <property type="project" value="UniProtKB-KW"/>
</dbReference>
<dbReference type="PANTHER" id="PTHR42905">
    <property type="entry name" value="PHOSPHOENOLPYRUVATE CARBOXYLASE"/>
    <property type="match status" value="1"/>
</dbReference>
<dbReference type="RefSeq" id="WP_137098023.1">
    <property type="nucleotide sequence ID" value="NZ_CP039865.1"/>
</dbReference>
<dbReference type="InterPro" id="IPR040442">
    <property type="entry name" value="Pyrv_kinase-like_dom_sf"/>
</dbReference>